<dbReference type="Proteomes" id="UP001493487">
    <property type="component" value="Unassembled WGS sequence"/>
</dbReference>
<dbReference type="SUPFAM" id="SSF89550">
    <property type="entry name" value="PHP domain-like"/>
    <property type="match status" value="1"/>
</dbReference>
<dbReference type="InterPro" id="IPR016195">
    <property type="entry name" value="Pol/histidinol_Pase-like"/>
</dbReference>
<dbReference type="CDD" id="cd07432">
    <property type="entry name" value="PHP_HisPPase"/>
    <property type="match status" value="1"/>
</dbReference>
<reference evidence="2 3" key="1">
    <citation type="journal article" date="2023" name="Genome Announc.">
        <title>Pan-Genome Analyses of the Genus Cohnella and Proposal of the Novel Species Cohnella silvisoli sp. nov., Isolated from Forest Soil.</title>
        <authorList>
            <person name="Wang C."/>
            <person name="Mao L."/>
            <person name="Bao G."/>
            <person name="Zhu H."/>
        </authorList>
    </citation>
    <scope>NUCLEOTIDE SEQUENCE [LARGE SCALE GENOMIC DNA]</scope>
    <source>
        <strain evidence="2 3">NL03-T5-1</strain>
    </source>
</reference>
<dbReference type="Pfam" id="PF02811">
    <property type="entry name" value="PHP"/>
    <property type="match status" value="1"/>
</dbReference>
<evidence type="ECO:0000313" key="3">
    <source>
        <dbReference type="Proteomes" id="UP001493487"/>
    </source>
</evidence>
<dbReference type="PANTHER" id="PTHR36928">
    <property type="entry name" value="PHOSPHATASE YCDX-RELATED"/>
    <property type="match status" value="1"/>
</dbReference>
<sequence length="114" mass="12574">MMLMDLHLHSNYSDGKNTPEEMIEAAIKIGYEAIALTDHVWKSSTWIPAYSAHLETLKKKYANKITLYSGIEAKVVSLEGDIDADLTFDLQSGCGAVTEAIDYRKLAHGLLSDA</sequence>
<dbReference type="InterPro" id="IPR003141">
    <property type="entry name" value="Pol/His_phosphatase_N"/>
</dbReference>
<comment type="caution">
    <text evidence="2">The sequence shown here is derived from an EMBL/GenBank/DDBJ whole genome shotgun (WGS) entry which is preliminary data.</text>
</comment>
<evidence type="ECO:0000259" key="1">
    <source>
        <dbReference type="SMART" id="SM00481"/>
    </source>
</evidence>
<dbReference type="PANTHER" id="PTHR36928:SF1">
    <property type="entry name" value="PHOSPHATASE YCDX-RELATED"/>
    <property type="match status" value="1"/>
</dbReference>
<protein>
    <submittedName>
        <fullName evidence="2">PHP domain-containing protein</fullName>
    </submittedName>
</protein>
<organism evidence="2 3">
    <name type="scientific">Cohnella silvisoli</name>
    <dbReference type="NCBI Taxonomy" id="2873699"/>
    <lineage>
        <taxon>Bacteria</taxon>
        <taxon>Bacillati</taxon>
        <taxon>Bacillota</taxon>
        <taxon>Bacilli</taxon>
        <taxon>Bacillales</taxon>
        <taxon>Paenibacillaceae</taxon>
        <taxon>Cohnella</taxon>
    </lineage>
</organism>
<dbReference type="InterPro" id="IPR050243">
    <property type="entry name" value="PHP_phosphatase"/>
</dbReference>
<gene>
    <name evidence="2" type="ORF">QJS35_23845</name>
</gene>
<dbReference type="RefSeq" id="WP_232187745.1">
    <property type="nucleotide sequence ID" value="NZ_JAIOAP010000014.1"/>
</dbReference>
<feature type="domain" description="Polymerase/histidinol phosphatase N-terminal" evidence="1">
    <location>
        <begin position="4"/>
        <end position="77"/>
    </location>
</feature>
<dbReference type="Gene3D" id="3.20.20.140">
    <property type="entry name" value="Metal-dependent hydrolases"/>
    <property type="match status" value="1"/>
</dbReference>
<dbReference type="SMART" id="SM00481">
    <property type="entry name" value="POLIIIAc"/>
    <property type="match status" value="1"/>
</dbReference>
<name>A0ABV1L090_9BACL</name>
<dbReference type="InterPro" id="IPR004013">
    <property type="entry name" value="PHP_dom"/>
</dbReference>
<keyword evidence="3" id="KW-1185">Reference proteome</keyword>
<dbReference type="EMBL" id="JASKHM010000015">
    <property type="protein sequence ID" value="MEQ4485423.1"/>
    <property type="molecule type" value="Genomic_DNA"/>
</dbReference>
<proteinExistence type="predicted"/>
<evidence type="ECO:0000313" key="2">
    <source>
        <dbReference type="EMBL" id="MEQ4485423.1"/>
    </source>
</evidence>
<accession>A0ABV1L090</accession>